<dbReference type="GO" id="GO:0016301">
    <property type="term" value="F:kinase activity"/>
    <property type="evidence" value="ECO:0007669"/>
    <property type="project" value="UniProtKB-KW"/>
</dbReference>
<protein>
    <submittedName>
        <fullName evidence="2">Uridylate kinase</fullName>
    </submittedName>
</protein>
<dbReference type="EMBL" id="JAMYJR010000002">
    <property type="protein sequence ID" value="MCO8269543.1"/>
    <property type="molecule type" value="Genomic_DNA"/>
</dbReference>
<gene>
    <name evidence="2" type="ORF">M1L60_02935</name>
</gene>
<proteinExistence type="predicted"/>
<keyword evidence="2" id="KW-0808">Transferase</keyword>
<evidence type="ECO:0000259" key="1">
    <source>
        <dbReference type="Pfam" id="PF00485"/>
    </source>
</evidence>
<dbReference type="PANTHER" id="PTHR10285">
    <property type="entry name" value="URIDINE KINASE"/>
    <property type="match status" value="1"/>
</dbReference>
<keyword evidence="3" id="KW-1185">Reference proteome</keyword>
<dbReference type="Pfam" id="PF00485">
    <property type="entry name" value="PRK"/>
    <property type="match status" value="1"/>
</dbReference>
<dbReference type="InterPro" id="IPR006083">
    <property type="entry name" value="PRK/URK"/>
</dbReference>
<sequence>MIRDEMLSDLSDLIGSVTRPHPVRVAIDGRPAAGKTTLADELGAVLRARGREVIRTSIDNFLRPRADRYRRGEFSIESNYHDSFDFDALHQQLLGPLGPGGNRRYRGAVRDRVTDVALTPPWETARPDAVLLFDGVFLMRPELDDHWDLRVLVATSFGVTLDRARVRDEAEYGSAEIVERRFEQRYRPTQQYYADTVRPAERADVVVHNDTPARPSWDVRL</sequence>
<comment type="caution">
    <text evidence="2">The sequence shown here is derived from an EMBL/GenBank/DDBJ whole genome shotgun (WGS) entry which is preliminary data.</text>
</comment>
<dbReference type="Gene3D" id="3.40.50.300">
    <property type="entry name" value="P-loop containing nucleotide triphosphate hydrolases"/>
    <property type="match status" value="1"/>
</dbReference>
<reference evidence="2 3" key="1">
    <citation type="submission" date="2022-06" db="EMBL/GenBank/DDBJ databases">
        <title>New Species of the Genus Actinoplanes, ActinopZanes ferrugineus.</title>
        <authorList>
            <person name="Ding P."/>
        </authorList>
    </citation>
    <scope>NUCLEOTIDE SEQUENCE [LARGE SCALE GENOMIC DNA]</scope>
    <source>
        <strain evidence="2 3">TRM88003</strain>
    </source>
</reference>
<accession>A0ABT1DFD7</accession>
<dbReference type="Proteomes" id="UP001523369">
    <property type="component" value="Unassembled WGS sequence"/>
</dbReference>
<dbReference type="SUPFAM" id="SSF52540">
    <property type="entry name" value="P-loop containing nucleoside triphosphate hydrolases"/>
    <property type="match status" value="1"/>
</dbReference>
<keyword evidence="2" id="KW-0418">Kinase</keyword>
<dbReference type="RefSeq" id="WP_253235684.1">
    <property type="nucleotide sequence ID" value="NZ_JAMYJR010000002.1"/>
</dbReference>
<organism evidence="2 3">
    <name type="scientific">Paractinoplanes aksuensis</name>
    <dbReference type="NCBI Taxonomy" id="2939490"/>
    <lineage>
        <taxon>Bacteria</taxon>
        <taxon>Bacillati</taxon>
        <taxon>Actinomycetota</taxon>
        <taxon>Actinomycetes</taxon>
        <taxon>Micromonosporales</taxon>
        <taxon>Micromonosporaceae</taxon>
        <taxon>Paractinoplanes</taxon>
    </lineage>
</organism>
<name>A0ABT1DFD7_9ACTN</name>
<feature type="domain" description="Phosphoribulokinase/uridine kinase" evidence="1">
    <location>
        <begin position="25"/>
        <end position="207"/>
    </location>
</feature>
<evidence type="ECO:0000313" key="3">
    <source>
        <dbReference type="Proteomes" id="UP001523369"/>
    </source>
</evidence>
<evidence type="ECO:0000313" key="2">
    <source>
        <dbReference type="EMBL" id="MCO8269543.1"/>
    </source>
</evidence>
<dbReference type="InterPro" id="IPR027417">
    <property type="entry name" value="P-loop_NTPase"/>
</dbReference>